<dbReference type="AlphaFoldDB" id="A0A7W7KQU6"/>
<organism evidence="1 2">
    <name type="scientific">Pseudomonas nitroreducens</name>
    <dbReference type="NCBI Taxonomy" id="46680"/>
    <lineage>
        <taxon>Bacteria</taxon>
        <taxon>Pseudomonadati</taxon>
        <taxon>Pseudomonadota</taxon>
        <taxon>Gammaproteobacteria</taxon>
        <taxon>Pseudomonadales</taxon>
        <taxon>Pseudomonadaceae</taxon>
        <taxon>Pseudomonas</taxon>
    </lineage>
</organism>
<reference evidence="1 2" key="1">
    <citation type="submission" date="2020-08" db="EMBL/GenBank/DDBJ databases">
        <title>Functional genomics of gut bacteria from endangered species of beetles.</title>
        <authorList>
            <person name="Carlos-Shanley C."/>
        </authorList>
    </citation>
    <scope>NUCLEOTIDE SEQUENCE [LARGE SCALE GENOMIC DNA]</scope>
    <source>
        <strain evidence="1 2">S00179</strain>
    </source>
</reference>
<comment type="caution">
    <text evidence="1">The sequence shown here is derived from an EMBL/GenBank/DDBJ whole genome shotgun (WGS) entry which is preliminary data.</text>
</comment>
<dbReference type="Proteomes" id="UP000566995">
    <property type="component" value="Unassembled WGS sequence"/>
</dbReference>
<gene>
    <name evidence="1" type="ORF">HNP46_005710</name>
</gene>
<proteinExistence type="predicted"/>
<evidence type="ECO:0000313" key="1">
    <source>
        <dbReference type="EMBL" id="MBB4866803.1"/>
    </source>
</evidence>
<sequence length="55" mass="6326">MWTLVIVTALTSMNSIPNVQIIPYERKEDCTRVRNAITQMTTFNIKVKCVGPEDR</sequence>
<evidence type="ECO:0000313" key="2">
    <source>
        <dbReference type="Proteomes" id="UP000566995"/>
    </source>
</evidence>
<name>A0A7W7KQU6_PSENT</name>
<protein>
    <submittedName>
        <fullName evidence="1">Uncharacterized protein</fullName>
    </submittedName>
</protein>
<dbReference type="EMBL" id="JACHLI010000032">
    <property type="protein sequence ID" value="MBB4866803.1"/>
    <property type="molecule type" value="Genomic_DNA"/>
</dbReference>
<accession>A0A7W7KQU6</accession>